<feature type="region of interest" description="Actin-binding" evidence="9">
    <location>
        <begin position="617"/>
        <end position="639"/>
    </location>
</feature>
<dbReference type="Proteomes" id="UP001159428">
    <property type="component" value="Unassembled WGS sequence"/>
</dbReference>
<evidence type="ECO:0000256" key="7">
    <source>
        <dbReference type="ARBA" id="ARBA00023175"/>
    </source>
</evidence>
<keyword evidence="4 9" id="KW-0547">Nucleotide-binding</keyword>
<dbReference type="SMART" id="SM00242">
    <property type="entry name" value="MYSc"/>
    <property type="match status" value="1"/>
</dbReference>
<dbReference type="PRINTS" id="PR00193">
    <property type="entry name" value="MYOSINHEAVY"/>
</dbReference>
<evidence type="ECO:0000256" key="8">
    <source>
        <dbReference type="ARBA" id="ARBA00023203"/>
    </source>
</evidence>
<dbReference type="Gene3D" id="6.20.240.20">
    <property type="match status" value="1"/>
</dbReference>
<feature type="region of interest" description="Disordered" evidence="10">
    <location>
        <begin position="812"/>
        <end position="842"/>
    </location>
</feature>
<evidence type="ECO:0000259" key="11">
    <source>
        <dbReference type="PROSITE" id="PS51456"/>
    </source>
</evidence>
<dbReference type="InterPro" id="IPR036106">
    <property type="entry name" value="MYSc_Myo7"/>
</dbReference>
<dbReference type="Gene3D" id="3.40.850.10">
    <property type="entry name" value="Kinesin motor domain"/>
    <property type="match status" value="1"/>
</dbReference>
<keyword evidence="3" id="KW-0963">Cytoplasm</keyword>
<dbReference type="GO" id="GO:0003779">
    <property type="term" value="F:actin binding"/>
    <property type="evidence" value="ECO:0007669"/>
    <property type="project" value="UniProtKB-KW"/>
</dbReference>
<dbReference type="Pfam" id="PF24123">
    <property type="entry name" value="Myosin_VII_N"/>
    <property type="match status" value="1"/>
</dbReference>
<dbReference type="Gene3D" id="1.20.120.720">
    <property type="entry name" value="Myosin VI head, motor domain, U50 subdomain"/>
    <property type="match status" value="1"/>
</dbReference>
<evidence type="ECO:0000313" key="12">
    <source>
        <dbReference type="EMBL" id="CAH3117678.1"/>
    </source>
</evidence>
<evidence type="ECO:0000256" key="6">
    <source>
        <dbReference type="ARBA" id="ARBA00023123"/>
    </source>
</evidence>
<gene>
    <name evidence="12" type="ORF">PMEA_00007603</name>
</gene>
<sequence>MAFYSKGDHVWLAIKDVKDFNVPIGAVVKSVDGLGMLLTDDQGEERFVGGSSLSDVQSMHPSCICGVDDMIQLGELTEAAILRNLFIRYHGHKIYTHIGMVLVAVNPYQLYQIYGRQQIDMYSHQTDITELPPHVFSTAQHAFISMKRRLHNQSIIISGESGAGKTESTKLILRYLTVVGGQHTTLDQQILDANPILEAFGNAKTVRNDNSSRFGKYINIYFNRHAVIEGARIEQYLLEKSRIVNQMPDERNYHIFYRLLAGLSDKEKHKLHLTEAKDYHYLSQGNCFVCEGMDDAHEFLNIRRAMKVLMFSEEEHWTIFTLLAAILHLGNIRFQALIQDNMEACAILNDDSVESVAELLQIPSERIHEAFTSKSTYASGELIYSPIAEESAKHIRDAFVKGMYGRLFIWIVSKINASISKPAVDSQGCTSLGVLDIFGFENFNVNSFEQLCINYANEKLHSFFVDHVFKMEQAEYSREGLEWSAVDFVDNQEVIETLAKKPLNCFALMDEESRFPQGSDESFLQKITSQHGNSSCFVKSKSLSRASFGVVHFAGTIEYNVRGILDKNRDTFSADLVGLICESKMDFLFNMFAKEMAMGEETRKRSPTLSAQFRRSLDVLMKMLLSCEPSFVRCIKPNELKKPMIFDRYLCWQQLKYSGMLETVKIRRAGFAIRYTFEEFVNRYHIIMKDLKIPRMSHKEMSEALAKQLLLDVEWTIGHRMIFLKDHHGNLLERTRDSLLTNAVVVLQRATKRFLRHKKRQKQTCAAVLIQKIWKGYRDKKAYLQILKGITRLQAVLKSRLLSHKFKCVREEKRRAEQEKERRLEREKQEREHEAKMKKAQEDAAAQIQRMFSFITEEEETGAEAAEHKNALFGRTDAQEQRRDYSSSPLSLGASAVDGTSSLRVDQVNRSGIMSYSPRVFNGFGRVTQSRSSDLAITLTALILGLACQQGSTSEDEETVPRDEHDSEAISRAPEFVSPLRSPPKGPQGSMRWRTEQS</sequence>
<dbReference type="InterPro" id="IPR057130">
    <property type="entry name" value="Myosin_VII_N"/>
</dbReference>
<dbReference type="InterPro" id="IPR051724">
    <property type="entry name" value="Actin_motor_Myosin"/>
</dbReference>
<dbReference type="PROSITE" id="PS51456">
    <property type="entry name" value="MYOSIN_MOTOR"/>
    <property type="match status" value="1"/>
</dbReference>
<dbReference type="InterPro" id="IPR036961">
    <property type="entry name" value="Kinesin_motor_dom_sf"/>
</dbReference>
<feature type="region of interest" description="Disordered" evidence="10">
    <location>
        <begin position="950"/>
        <end position="998"/>
    </location>
</feature>
<feature type="compositionally biased region" description="Basic and acidic residues" evidence="10">
    <location>
        <begin position="959"/>
        <end position="969"/>
    </location>
</feature>
<feature type="binding site" evidence="9">
    <location>
        <begin position="159"/>
        <end position="166"/>
    </location>
    <ligand>
        <name>ATP</name>
        <dbReference type="ChEBI" id="CHEBI:30616"/>
    </ligand>
</feature>
<evidence type="ECO:0000256" key="9">
    <source>
        <dbReference type="PROSITE-ProRule" id="PRU00782"/>
    </source>
</evidence>
<evidence type="ECO:0000256" key="1">
    <source>
        <dbReference type="ARBA" id="ARBA00004496"/>
    </source>
</evidence>
<evidence type="ECO:0000256" key="5">
    <source>
        <dbReference type="ARBA" id="ARBA00022840"/>
    </source>
</evidence>
<organism evidence="12 13">
    <name type="scientific">Pocillopora meandrina</name>
    <dbReference type="NCBI Taxonomy" id="46732"/>
    <lineage>
        <taxon>Eukaryota</taxon>
        <taxon>Metazoa</taxon>
        <taxon>Cnidaria</taxon>
        <taxon>Anthozoa</taxon>
        <taxon>Hexacorallia</taxon>
        <taxon>Scleractinia</taxon>
        <taxon>Astrocoeniina</taxon>
        <taxon>Pocilloporidae</taxon>
        <taxon>Pocillopora</taxon>
    </lineage>
</organism>
<name>A0AAU9WKU5_9CNID</name>
<dbReference type="AlphaFoldDB" id="A0AAU9WKU5"/>
<dbReference type="EMBL" id="CALNXJ010000016">
    <property type="protein sequence ID" value="CAH3117678.1"/>
    <property type="molecule type" value="Genomic_DNA"/>
</dbReference>
<keyword evidence="5 9" id="KW-0067">ATP-binding</keyword>
<evidence type="ECO:0000256" key="3">
    <source>
        <dbReference type="ARBA" id="ARBA00022490"/>
    </source>
</evidence>
<comment type="similarity">
    <text evidence="2 9">Belongs to the TRAFAC class myosin-kinesin ATPase superfamily. Myosin family.</text>
</comment>
<keyword evidence="6 9" id="KW-0518">Myosin</keyword>
<comment type="subcellular location">
    <subcellularLocation>
        <location evidence="1">Cytoplasm</location>
    </subcellularLocation>
</comment>
<dbReference type="SUPFAM" id="SSF52540">
    <property type="entry name" value="P-loop containing nucleoside triphosphate hydrolases"/>
    <property type="match status" value="1"/>
</dbReference>
<dbReference type="FunFam" id="1.10.10.820:FF:000001">
    <property type="entry name" value="Myosin heavy chain"/>
    <property type="match status" value="1"/>
</dbReference>
<dbReference type="Pfam" id="PF00063">
    <property type="entry name" value="Myosin_head"/>
    <property type="match status" value="1"/>
</dbReference>
<feature type="region of interest" description="Disordered" evidence="10">
    <location>
        <begin position="865"/>
        <end position="892"/>
    </location>
</feature>
<dbReference type="GO" id="GO:0016459">
    <property type="term" value="C:myosin complex"/>
    <property type="evidence" value="ECO:0007669"/>
    <property type="project" value="UniProtKB-KW"/>
</dbReference>
<dbReference type="InterPro" id="IPR027417">
    <property type="entry name" value="P-loop_NTPase"/>
</dbReference>
<dbReference type="Gene3D" id="1.10.10.820">
    <property type="match status" value="1"/>
</dbReference>
<evidence type="ECO:0000256" key="2">
    <source>
        <dbReference type="ARBA" id="ARBA00008314"/>
    </source>
</evidence>
<comment type="caution">
    <text evidence="12">The sequence shown here is derived from an EMBL/GenBank/DDBJ whole genome shotgun (WGS) entry which is preliminary data.</text>
</comment>
<evidence type="ECO:0000256" key="4">
    <source>
        <dbReference type="ARBA" id="ARBA00022741"/>
    </source>
</evidence>
<feature type="domain" description="Myosin motor" evidence="11">
    <location>
        <begin position="65"/>
        <end position="737"/>
    </location>
</feature>
<dbReference type="GO" id="GO:0003774">
    <property type="term" value="F:cytoskeletal motor activity"/>
    <property type="evidence" value="ECO:0007669"/>
    <property type="project" value="UniProtKB-UniRule"/>
</dbReference>
<dbReference type="Gene3D" id="1.20.58.530">
    <property type="match status" value="1"/>
</dbReference>
<dbReference type="GO" id="GO:0005737">
    <property type="term" value="C:cytoplasm"/>
    <property type="evidence" value="ECO:0007669"/>
    <property type="project" value="UniProtKB-SubCell"/>
</dbReference>
<keyword evidence="13" id="KW-1185">Reference proteome</keyword>
<proteinExistence type="inferred from homology"/>
<dbReference type="PANTHER" id="PTHR46049:SF10">
    <property type="entry name" value="MYOSIN VIIA"/>
    <property type="match status" value="1"/>
</dbReference>
<evidence type="ECO:0000313" key="13">
    <source>
        <dbReference type="Proteomes" id="UP001159428"/>
    </source>
</evidence>
<dbReference type="InterPro" id="IPR001609">
    <property type="entry name" value="Myosin_head_motor_dom-like"/>
</dbReference>
<reference evidence="12 13" key="1">
    <citation type="submission" date="2022-05" db="EMBL/GenBank/DDBJ databases">
        <authorList>
            <consortium name="Genoscope - CEA"/>
            <person name="William W."/>
        </authorList>
    </citation>
    <scope>NUCLEOTIDE SEQUENCE [LARGE SCALE GENOMIC DNA]</scope>
</reference>
<dbReference type="PANTHER" id="PTHR46049">
    <property type="entry name" value="AGAP003327-PA"/>
    <property type="match status" value="1"/>
</dbReference>
<keyword evidence="7 9" id="KW-0505">Motor protein</keyword>
<dbReference type="CDD" id="cd01381">
    <property type="entry name" value="MYSc_Myo7"/>
    <property type="match status" value="1"/>
</dbReference>
<dbReference type="GO" id="GO:0005524">
    <property type="term" value="F:ATP binding"/>
    <property type="evidence" value="ECO:0007669"/>
    <property type="project" value="UniProtKB-UniRule"/>
</dbReference>
<keyword evidence="8 9" id="KW-0009">Actin-binding</keyword>
<dbReference type="PROSITE" id="PS50096">
    <property type="entry name" value="IQ"/>
    <property type="match status" value="1"/>
</dbReference>
<evidence type="ECO:0000256" key="10">
    <source>
        <dbReference type="SAM" id="MobiDB-lite"/>
    </source>
</evidence>
<protein>
    <recommendedName>
        <fullName evidence="11">Myosin motor domain-containing protein</fullName>
    </recommendedName>
</protein>
<accession>A0AAU9WKU5</accession>
<dbReference type="Gene3D" id="1.20.5.190">
    <property type="match status" value="1"/>
</dbReference>